<dbReference type="CDD" id="cd03426">
    <property type="entry name" value="NUDIX_CoAse_Nudt7"/>
    <property type="match status" value="1"/>
</dbReference>
<dbReference type="GO" id="GO:0046872">
    <property type="term" value="F:metal ion binding"/>
    <property type="evidence" value="ECO:0007669"/>
    <property type="project" value="UniProtKB-KW"/>
</dbReference>
<comment type="cofactor">
    <cofactor evidence="2">
        <name>Mg(2+)</name>
        <dbReference type="ChEBI" id="CHEBI:18420"/>
    </cofactor>
</comment>
<comment type="cofactor">
    <cofactor evidence="1">
        <name>Mn(2+)</name>
        <dbReference type="ChEBI" id="CHEBI:29035"/>
    </cofactor>
</comment>
<evidence type="ECO:0000256" key="3">
    <source>
        <dbReference type="ARBA" id="ARBA00022723"/>
    </source>
</evidence>
<dbReference type="NCBIfam" id="NF007980">
    <property type="entry name" value="PRK10707.1"/>
    <property type="match status" value="1"/>
</dbReference>
<keyword evidence="5" id="KW-0460">Magnesium</keyword>
<protein>
    <submittedName>
        <fullName evidence="8">MutT/nudix family protein</fullName>
    </submittedName>
</protein>
<evidence type="ECO:0000259" key="7">
    <source>
        <dbReference type="PROSITE" id="PS51462"/>
    </source>
</evidence>
<gene>
    <name evidence="8" type="ORF">Y5S_00441</name>
</gene>
<dbReference type="GO" id="GO:0010945">
    <property type="term" value="F:coenzyme A diphosphatase activity"/>
    <property type="evidence" value="ECO:0007669"/>
    <property type="project" value="InterPro"/>
</dbReference>
<evidence type="ECO:0000256" key="6">
    <source>
        <dbReference type="ARBA" id="ARBA00023211"/>
    </source>
</evidence>
<dbReference type="PROSITE" id="PS51462">
    <property type="entry name" value="NUDIX"/>
    <property type="match status" value="1"/>
</dbReference>
<evidence type="ECO:0000313" key="9">
    <source>
        <dbReference type="Proteomes" id="UP000029444"/>
    </source>
</evidence>
<sequence length="213" mass="24190">MLFKLPFESSVLESVVLDLLRQRLPEYQRTELPLALPEAAVLMPLVDSPEPRVILTVRSNSMPTHAGEVAFPGGKRDPSDKNLLMTALRESEEEVGLNARYVDVLGQLSPLASRYGMKVTPFVGIVHPDAQLQAEPGEIDTIFQVPLKFFLEETPELSSPIDFFGRRFRIPSYYYEDKRIWGLTAFMILDLINHVYDAGIEFDVSHWPADREQ</sequence>
<dbReference type="STRING" id="1177154.Y5S_00441"/>
<evidence type="ECO:0000256" key="5">
    <source>
        <dbReference type="ARBA" id="ARBA00022842"/>
    </source>
</evidence>
<name>A0A095SNP2_9GAMM</name>
<proteinExistence type="predicted"/>
<keyword evidence="9" id="KW-1185">Reference proteome</keyword>
<keyword evidence="3" id="KW-0479">Metal-binding</keyword>
<evidence type="ECO:0000256" key="4">
    <source>
        <dbReference type="ARBA" id="ARBA00022801"/>
    </source>
</evidence>
<dbReference type="InterPro" id="IPR015797">
    <property type="entry name" value="NUDIX_hydrolase-like_dom_sf"/>
</dbReference>
<dbReference type="PANTHER" id="PTHR12992">
    <property type="entry name" value="NUDIX HYDROLASE"/>
    <property type="match status" value="1"/>
</dbReference>
<keyword evidence="6" id="KW-0464">Manganese</keyword>
<accession>A0A095SNP2</accession>
<dbReference type="eggNOG" id="COG0494">
    <property type="taxonomic scope" value="Bacteria"/>
</dbReference>
<dbReference type="SUPFAM" id="SSF55811">
    <property type="entry name" value="Nudix"/>
    <property type="match status" value="1"/>
</dbReference>
<evidence type="ECO:0000256" key="2">
    <source>
        <dbReference type="ARBA" id="ARBA00001946"/>
    </source>
</evidence>
<feature type="domain" description="Nudix hydrolase" evidence="7">
    <location>
        <begin position="36"/>
        <end position="170"/>
    </location>
</feature>
<dbReference type="Gene3D" id="3.90.79.10">
    <property type="entry name" value="Nucleoside Triphosphate Pyrophosphohydrolase"/>
    <property type="match status" value="1"/>
</dbReference>
<comment type="caution">
    <text evidence="8">The sequence shown here is derived from an EMBL/GenBank/DDBJ whole genome shotgun (WGS) entry which is preliminary data.</text>
</comment>
<evidence type="ECO:0000256" key="1">
    <source>
        <dbReference type="ARBA" id="ARBA00001936"/>
    </source>
</evidence>
<dbReference type="PANTHER" id="PTHR12992:SF11">
    <property type="entry name" value="MITOCHONDRIAL COENZYME A DIPHOSPHATASE NUDT8"/>
    <property type="match status" value="1"/>
</dbReference>
<dbReference type="EMBL" id="ARXV01000002">
    <property type="protein sequence ID" value="KGD65969.1"/>
    <property type="molecule type" value="Genomic_DNA"/>
</dbReference>
<evidence type="ECO:0000313" key="8">
    <source>
        <dbReference type="EMBL" id="KGD65969.1"/>
    </source>
</evidence>
<organism evidence="8 9">
    <name type="scientific">Alcanivorax nanhaiticus</name>
    <dbReference type="NCBI Taxonomy" id="1177154"/>
    <lineage>
        <taxon>Bacteria</taxon>
        <taxon>Pseudomonadati</taxon>
        <taxon>Pseudomonadota</taxon>
        <taxon>Gammaproteobacteria</taxon>
        <taxon>Oceanospirillales</taxon>
        <taxon>Alcanivoracaceae</taxon>
        <taxon>Alcanivorax</taxon>
    </lineage>
</organism>
<dbReference type="Pfam" id="PF00293">
    <property type="entry name" value="NUDIX"/>
    <property type="match status" value="1"/>
</dbReference>
<dbReference type="InterPro" id="IPR000086">
    <property type="entry name" value="NUDIX_hydrolase_dom"/>
</dbReference>
<reference evidence="8 9" key="1">
    <citation type="submission" date="2012-09" db="EMBL/GenBank/DDBJ databases">
        <title>Genome Sequence of alkane-degrading Bacterium Alcanivorax sp. 19-m-6.</title>
        <authorList>
            <person name="Lai Q."/>
            <person name="Shao Z."/>
        </authorList>
    </citation>
    <scope>NUCLEOTIDE SEQUENCE [LARGE SCALE GENOMIC DNA]</scope>
    <source>
        <strain evidence="8 9">19-m-6</strain>
    </source>
</reference>
<dbReference type="AlphaFoldDB" id="A0A095SNP2"/>
<dbReference type="PATRIC" id="fig|1177154.3.peg.446"/>
<dbReference type="Proteomes" id="UP000029444">
    <property type="component" value="Unassembled WGS sequence"/>
</dbReference>
<keyword evidence="4" id="KW-0378">Hydrolase</keyword>
<dbReference type="InterPro" id="IPR045121">
    <property type="entry name" value="CoAse"/>
</dbReference>